<sequence length="126" mass="13894">MVNEERYALYREEAKVLAAIGEHVHAQVDRVTVRLPRAVAQAAVDAWERDDPDDGLRGETIEQYELRGRAGDVALIGLVISEHGRWEDEGVVVELDVSDAGSALLTYIEAVGPNYRPKERLEPSGG</sequence>
<gene>
    <name evidence="1" type="ORF">OHA16_32875</name>
</gene>
<reference evidence="1" key="1">
    <citation type="submission" date="2022-10" db="EMBL/GenBank/DDBJ databases">
        <title>The complete genomes of actinobacterial strains from the NBC collection.</title>
        <authorList>
            <person name="Joergensen T.S."/>
            <person name="Alvarez Arevalo M."/>
            <person name="Sterndorff E.B."/>
            <person name="Faurdal D."/>
            <person name="Vuksanovic O."/>
            <person name="Mourched A.-S."/>
            <person name="Charusanti P."/>
            <person name="Shaw S."/>
            <person name="Blin K."/>
            <person name="Weber T."/>
        </authorList>
    </citation>
    <scope>NUCLEOTIDE SEQUENCE</scope>
    <source>
        <strain evidence="1">NBC_00222</strain>
    </source>
</reference>
<dbReference type="EMBL" id="CP108110">
    <property type="protein sequence ID" value="WUQ87338.1"/>
    <property type="molecule type" value="Genomic_DNA"/>
</dbReference>
<evidence type="ECO:0000313" key="1">
    <source>
        <dbReference type="EMBL" id="WUQ87338.1"/>
    </source>
</evidence>
<dbReference type="RefSeq" id="WP_328957900.1">
    <property type="nucleotide sequence ID" value="NZ_CP108110.1"/>
</dbReference>
<proteinExistence type="predicted"/>
<evidence type="ECO:0000313" key="2">
    <source>
        <dbReference type="Proteomes" id="UP001432222"/>
    </source>
</evidence>
<organism evidence="1 2">
    <name type="scientific">Kitasatospora purpeofusca</name>
    <dbReference type="NCBI Taxonomy" id="67352"/>
    <lineage>
        <taxon>Bacteria</taxon>
        <taxon>Bacillati</taxon>
        <taxon>Actinomycetota</taxon>
        <taxon>Actinomycetes</taxon>
        <taxon>Kitasatosporales</taxon>
        <taxon>Streptomycetaceae</taxon>
        <taxon>Kitasatospora</taxon>
    </lineage>
</organism>
<dbReference type="Proteomes" id="UP001432222">
    <property type="component" value="Chromosome"/>
</dbReference>
<protein>
    <submittedName>
        <fullName evidence="1">Uncharacterized protein</fullName>
    </submittedName>
</protein>
<accession>A0ABZ1U8C8</accession>
<name>A0ABZ1U8C8_9ACTN</name>
<keyword evidence="2" id="KW-1185">Reference proteome</keyword>